<dbReference type="Proteomes" id="UP000825935">
    <property type="component" value="Chromosome 37"/>
</dbReference>
<evidence type="ECO:0000313" key="2">
    <source>
        <dbReference type="Proteomes" id="UP000825935"/>
    </source>
</evidence>
<name>A0A8T2Q7D0_CERRI</name>
<protein>
    <submittedName>
        <fullName evidence="1">Uncharacterized protein</fullName>
    </submittedName>
</protein>
<dbReference type="EMBL" id="CM035442">
    <property type="protein sequence ID" value="KAH7279882.1"/>
    <property type="molecule type" value="Genomic_DNA"/>
</dbReference>
<comment type="caution">
    <text evidence="1">The sequence shown here is derived from an EMBL/GenBank/DDBJ whole genome shotgun (WGS) entry which is preliminary data.</text>
</comment>
<sequence>MLFFLFCSVALKTFLEKKKEVLYRADITASTWLERLRAFSL</sequence>
<gene>
    <name evidence="1" type="ORF">KP509_37G042100</name>
</gene>
<organism evidence="1 2">
    <name type="scientific">Ceratopteris richardii</name>
    <name type="common">Triangle waterfern</name>
    <dbReference type="NCBI Taxonomy" id="49495"/>
    <lineage>
        <taxon>Eukaryota</taxon>
        <taxon>Viridiplantae</taxon>
        <taxon>Streptophyta</taxon>
        <taxon>Embryophyta</taxon>
        <taxon>Tracheophyta</taxon>
        <taxon>Polypodiopsida</taxon>
        <taxon>Polypodiidae</taxon>
        <taxon>Polypodiales</taxon>
        <taxon>Pteridineae</taxon>
        <taxon>Pteridaceae</taxon>
        <taxon>Parkerioideae</taxon>
        <taxon>Ceratopteris</taxon>
    </lineage>
</organism>
<dbReference type="AlphaFoldDB" id="A0A8T2Q7D0"/>
<keyword evidence="2" id="KW-1185">Reference proteome</keyword>
<reference evidence="1" key="1">
    <citation type="submission" date="2021-08" db="EMBL/GenBank/DDBJ databases">
        <title>WGS assembly of Ceratopteris richardii.</title>
        <authorList>
            <person name="Marchant D.B."/>
            <person name="Chen G."/>
            <person name="Jenkins J."/>
            <person name="Shu S."/>
            <person name="Leebens-Mack J."/>
            <person name="Grimwood J."/>
            <person name="Schmutz J."/>
            <person name="Soltis P."/>
            <person name="Soltis D."/>
            <person name="Chen Z.-H."/>
        </authorList>
    </citation>
    <scope>NUCLEOTIDE SEQUENCE</scope>
    <source>
        <strain evidence="1">Whitten #5841</strain>
        <tissue evidence="1">Leaf</tissue>
    </source>
</reference>
<proteinExistence type="predicted"/>
<evidence type="ECO:0000313" key="1">
    <source>
        <dbReference type="EMBL" id="KAH7279882.1"/>
    </source>
</evidence>
<accession>A0A8T2Q7D0</accession>